<dbReference type="GeneID" id="10323178"/>
<evidence type="ECO:0000313" key="1">
    <source>
        <dbReference type="EMBL" id="ADJ19506.1"/>
    </source>
</evidence>
<evidence type="ECO:0000313" key="2">
    <source>
        <dbReference type="Proteomes" id="UP000000330"/>
    </source>
</evidence>
<dbReference type="RefSeq" id="YP_004300772.1">
    <property type="nucleotide sequence ID" value="NC_015250.1"/>
</dbReference>
<proteinExistence type="predicted"/>
<reference evidence="1 2" key="1">
    <citation type="journal article" date="2010" name="Virol. J.">
        <title>Genomes of the T4-related bacteriophages as windows on microbial genome evolution.</title>
        <authorList>
            <person name="Petrov V.M."/>
            <person name="Ratnayaka S."/>
            <person name="Nolan J.M."/>
            <person name="Miller E.S."/>
            <person name="Karam J.D."/>
        </authorList>
    </citation>
    <scope>NUCLEOTIDE SEQUENCE [LARGE SCALE GENOMIC DNA]</scope>
    <source>
        <strain evidence="1">Acj133</strain>
    </source>
</reference>
<dbReference type="EMBL" id="HM114315">
    <property type="protein sequence ID" value="ADJ19506.1"/>
    <property type="molecule type" value="Genomic_DNA"/>
</dbReference>
<name>D9I6C5_9CAUD</name>
<dbReference type="Pfam" id="PF12322">
    <property type="entry name" value="T4_baseplate"/>
    <property type="match status" value="1"/>
</dbReference>
<accession>D9I6C5</accession>
<protein>
    <submittedName>
        <fullName evidence="1">Gp26 baseplate hub subunit</fullName>
    </submittedName>
</protein>
<keyword evidence="2" id="KW-1185">Reference proteome</keyword>
<sequence>MHTIEIKIGQETFNLKAITLGQYMNFLASVENATFKEGVLDILGSTAGLNLTKVSKEQLFVTLLAKSTTMRPKTQYVCECGAKRTIELNYTHLHQVIPQSDTVHSEMYQLKGFKVKLKYPTNMFCDDNMYDLILSCIDGIYTSNDVLQLDDLSELEMDNFVAAFSVQDVLNIKEYLLAPYIQLAIPVSCDCGKSGVKHIKGLEECIEVLL</sequence>
<dbReference type="KEGG" id="vg:10323178"/>
<dbReference type="Proteomes" id="UP000000330">
    <property type="component" value="Segment"/>
</dbReference>
<organism evidence="1 2">
    <name type="scientific">Acinetobacter phage 133</name>
    <dbReference type="NCBI Taxonomy" id="2919552"/>
    <lineage>
        <taxon>Viruses</taxon>
        <taxon>Duplodnaviria</taxon>
        <taxon>Heunggongvirae</taxon>
        <taxon>Uroviricota</taxon>
        <taxon>Caudoviricetes</taxon>
        <taxon>Pantevenvirales</taxon>
        <taxon>Straboviridae</taxon>
        <taxon>Tevenvirinae</taxon>
        <taxon>Centumtrigintavirus</taxon>
        <taxon>Centumtrigintavirus cv133</taxon>
        <taxon>Acinetobacter virus 133</taxon>
    </lineage>
</organism>
<gene>
    <name evidence="1" type="primary">26</name>
    <name evidence="1" type="ORF">Acj133p191</name>
</gene>
<dbReference type="InterPro" id="IPR024364">
    <property type="entry name" value="Baseplate_phage_T4-like"/>
</dbReference>